<gene>
    <name evidence="3" type="ORF">CVO96_05935</name>
</gene>
<reference evidence="3 4" key="1">
    <citation type="submission" date="2018-01" db="EMBL/GenBank/DDBJ databases">
        <title>Deinococcus koreensis sp. nov., a radiation-resistant bacterium isolated from river water.</title>
        <authorList>
            <person name="Choi A."/>
        </authorList>
    </citation>
    <scope>NUCLEOTIDE SEQUENCE [LARGE SCALE GENOMIC DNA]</scope>
    <source>
        <strain evidence="3 4">SJW1-2</strain>
    </source>
</reference>
<protein>
    <submittedName>
        <fullName evidence="3">Cytidine deaminase</fullName>
    </submittedName>
</protein>
<sequence>MDVFEGLVARARAVQGQFVRGDLKAASVAAALQTVGGQVYTGVNIDLACGIGLCAEHSAVSRMLEARETQIDAIVAVWDDGHIFPPCGRCRELLLQVDAANVGTRVMLTPTEVRTLGELMPFRWQEHRGW</sequence>
<dbReference type="Proteomes" id="UP000236379">
    <property type="component" value="Unassembled WGS sequence"/>
</dbReference>
<dbReference type="PANTHER" id="PTHR11644:SF2">
    <property type="entry name" value="CYTIDINE DEAMINASE"/>
    <property type="match status" value="1"/>
</dbReference>
<dbReference type="AlphaFoldDB" id="A0A2K3UWR1"/>
<evidence type="ECO:0000259" key="2">
    <source>
        <dbReference type="PROSITE" id="PS51747"/>
    </source>
</evidence>
<dbReference type="InterPro" id="IPR016193">
    <property type="entry name" value="Cytidine_deaminase-like"/>
</dbReference>
<comment type="similarity">
    <text evidence="1">Belongs to the cytidine and deoxycytidylate deaminase family.</text>
</comment>
<evidence type="ECO:0000256" key="1">
    <source>
        <dbReference type="ARBA" id="ARBA00006576"/>
    </source>
</evidence>
<dbReference type="GO" id="GO:0005829">
    <property type="term" value="C:cytosol"/>
    <property type="evidence" value="ECO:0007669"/>
    <property type="project" value="TreeGrafter"/>
</dbReference>
<dbReference type="EMBL" id="PPPD01000001">
    <property type="protein sequence ID" value="PNY80976.1"/>
    <property type="molecule type" value="Genomic_DNA"/>
</dbReference>
<dbReference type="Gene3D" id="3.40.140.10">
    <property type="entry name" value="Cytidine Deaminase, domain 2"/>
    <property type="match status" value="1"/>
</dbReference>
<keyword evidence="4" id="KW-1185">Reference proteome</keyword>
<dbReference type="Pfam" id="PF00383">
    <property type="entry name" value="dCMP_cyt_deam_1"/>
    <property type="match status" value="1"/>
</dbReference>
<dbReference type="SUPFAM" id="SSF53927">
    <property type="entry name" value="Cytidine deaminase-like"/>
    <property type="match status" value="1"/>
</dbReference>
<dbReference type="OrthoDB" id="9799092at2"/>
<dbReference type="RefSeq" id="WP_103311400.1">
    <property type="nucleotide sequence ID" value="NZ_PPPD01000001.1"/>
</dbReference>
<accession>A0A2K3UWR1</accession>
<dbReference type="PROSITE" id="PS51747">
    <property type="entry name" value="CYT_DCMP_DEAMINASES_2"/>
    <property type="match status" value="1"/>
</dbReference>
<dbReference type="GO" id="GO:0004126">
    <property type="term" value="F:cytidine deaminase activity"/>
    <property type="evidence" value="ECO:0007669"/>
    <property type="project" value="UniProtKB-ARBA"/>
</dbReference>
<dbReference type="GO" id="GO:0072527">
    <property type="term" value="P:pyrimidine-containing compound metabolic process"/>
    <property type="evidence" value="ECO:0007669"/>
    <property type="project" value="UniProtKB-ARBA"/>
</dbReference>
<dbReference type="InterPro" id="IPR002125">
    <property type="entry name" value="CMP_dCMP_dom"/>
</dbReference>
<feature type="domain" description="CMP/dCMP-type deaminase" evidence="2">
    <location>
        <begin position="13"/>
        <end position="127"/>
    </location>
</feature>
<dbReference type="GO" id="GO:0055086">
    <property type="term" value="P:nucleobase-containing small molecule metabolic process"/>
    <property type="evidence" value="ECO:0007669"/>
    <property type="project" value="UniProtKB-ARBA"/>
</dbReference>
<organism evidence="3 4">
    <name type="scientific">Deinococcus koreensis</name>
    <dbReference type="NCBI Taxonomy" id="2054903"/>
    <lineage>
        <taxon>Bacteria</taxon>
        <taxon>Thermotogati</taxon>
        <taxon>Deinococcota</taxon>
        <taxon>Deinococci</taxon>
        <taxon>Deinococcales</taxon>
        <taxon>Deinococcaceae</taxon>
        <taxon>Deinococcus</taxon>
    </lineage>
</organism>
<dbReference type="GO" id="GO:0008270">
    <property type="term" value="F:zinc ion binding"/>
    <property type="evidence" value="ECO:0007669"/>
    <property type="project" value="TreeGrafter"/>
</dbReference>
<proteinExistence type="inferred from homology"/>
<evidence type="ECO:0000313" key="3">
    <source>
        <dbReference type="EMBL" id="PNY80976.1"/>
    </source>
</evidence>
<comment type="caution">
    <text evidence="3">The sequence shown here is derived from an EMBL/GenBank/DDBJ whole genome shotgun (WGS) entry which is preliminary data.</text>
</comment>
<dbReference type="InterPro" id="IPR050202">
    <property type="entry name" value="Cyt/Deoxycyt_deaminase"/>
</dbReference>
<dbReference type="CDD" id="cd01283">
    <property type="entry name" value="cytidine_deaminase"/>
    <property type="match status" value="1"/>
</dbReference>
<evidence type="ECO:0000313" key="4">
    <source>
        <dbReference type="Proteomes" id="UP000236379"/>
    </source>
</evidence>
<dbReference type="PANTHER" id="PTHR11644">
    <property type="entry name" value="CYTIDINE DEAMINASE"/>
    <property type="match status" value="1"/>
</dbReference>
<name>A0A2K3UWR1_9DEIO</name>